<protein>
    <submittedName>
        <fullName evidence="1">Uncharacterized protein</fullName>
    </submittedName>
</protein>
<evidence type="ECO:0000313" key="2">
    <source>
        <dbReference type="Proteomes" id="UP001057279"/>
    </source>
</evidence>
<evidence type="ECO:0000313" key="1">
    <source>
        <dbReference type="EMBL" id="KAI4585595.1"/>
    </source>
</evidence>
<organism evidence="1 2">
    <name type="scientific">Ovis ammon polii x Ovis aries</name>
    <dbReference type="NCBI Taxonomy" id="2918886"/>
    <lineage>
        <taxon>Eukaryota</taxon>
        <taxon>Metazoa</taxon>
        <taxon>Chordata</taxon>
        <taxon>Craniata</taxon>
        <taxon>Vertebrata</taxon>
        <taxon>Euteleostomi</taxon>
        <taxon>Mammalia</taxon>
        <taxon>Eutheria</taxon>
        <taxon>Laurasiatheria</taxon>
        <taxon>Artiodactyla</taxon>
        <taxon>Ruminantia</taxon>
        <taxon>Pecora</taxon>
        <taxon>Bovidae</taxon>
        <taxon>Caprinae</taxon>
        <taxon>Ovis</taxon>
    </lineage>
</organism>
<dbReference type="Proteomes" id="UP001057279">
    <property type="component" value="Linkage Group LG04"/>
</dbReference>
<name>A0ACB9V801_9CETA</name>
<dbReference type="EMBL" id="CM043029">
    <property type="protein sequence ID" value="KAI4585595.1"/>
    <property type="molecule type" value="Genomic_DNA"/>
</dbReference>
<keyword evidence="2" id="KW-1185">Reference proteome</keyword>
<reference evidence="1" key="1">
    <citation type="submission" date="2022-03" db="EMBL/GenBank/DDBJ databases">
        <title>Genomic analyses of argali, domestic sheep and their hybrids provide insights into chromosomal evolution, heterosis and genetic basis of agronomic traits.</title>
        <authorList>
            <person name="Li M."/>
        </authorList>
    </citation>
    <scope>NUCLEOTIDE SEQUENCE</scope>
    <source>
        <strain evidence="1">F1 hybrid</strain>
    </source>
</reference>
<gene>
    <name evidence="1" type="ORF">MJG53_005829</name>
</gene>
<accession>A0ACB9V801</accession>
<comment type="caution">
    <text evidence="1">The sequence shown here is derived from an EMBL/GenBank/DDBJ whole genome shotgun (WGS) entry which is preliminary data.</text>
</comment>
<sequence>MKTVKGFYVLFMLHLWFFDSGRTGKILVWPMDFSHWINLKVILDELHRGGHEITVLVPSTSSLLDHTQIPFNVEILQIPISKESFMEEFNANLYRVSFELPKVSWWERQVQLTKMLKMFLATTRSICDSVVTNKELLSRLQAAKFDICIADPLSFCGELVAELLNIPFIYSFRFSYGNVFERLCAGLPMPSSYVPGTISGLTDSMTFTQRLENWLSYTVNELMYSYFVFPEWDEYYSKVLGKSTKFCEIMGKAEMWLIRTSWDFEFPHPYLPNFEFVGGLHCKPAKPLPKEFEEFVQSSGKNGVVVFTLGSMVKNLTEEKSKMIASALAQLPQKVLWKYGGKKPENLGANTRIYEWIPQNDLLGHPQTRAFITHCGTNGVYEAIYHGVPMVGIPLFGDQYGNVARVKAKGAAVELDLQRMTSSDLLNALKAVINNPIYKENAMELSRIHHDTPVKPLKRAVFWIEFIMRHKGAKHLRPAFHDLTCFWFTMHHRRNILFIFPYILFDVTNFFKYLGKLKSDSENLPHYVRLWGKLTWLFRSYWDFEFPQPYLPNIEFVGGLHCKPAKPLPKEFEEFVQSSGRDGVMVFTLGSMIKNLSEEKSNMIASALAQIPQKVLWRYTGKKPKTLGANTRLYEWIPQNDLLGHPKTRAFITHCGTNGIYEAIYHGVPMVGIPVFGDQHDNVVRMKAKGAAVEVDLQRMTSEDLLNALKAVINNPFKPMYPFYFAFEEFIFHYVYVIMIRKFCIRGKPTTLCETMGKADMWLFRSYWDFEFPQPYLPNTEFVGGLHCKPAKPLPKELEEFVQSSGEDGIVVFTLGSMIKNLSEEKSNMIASALAQIPQKVLWRYTGKKPETLGANTRLYEWIPQNDLLGHPKTRAFITHCGTNGIYEAIYHGIPMVGIPLFGDQHDNVARMKAKGAAVAVDLQRLTSADLLNALKAVINNPSYKKNAMKLSRIHHDQPVKPLDRAVFWVEFVMRHKGAKHLRPAFYDLNWFQHHSFDVIGFLLACVATVVFLVTKCCLFCYWKFGKPTTLCEIMGKADMWLFRSYWDFEFPQPYLPNTEFVGGLHCKPAKPLPKEFEEFVQSSGKDGVVVFTLGSMIKNLSEEKSNMIASALAQIPQKVLWRYTGKKPDTLGANTRLYEWIPQNDLLGHPKTRAFITHCGTNGIYEAIYHGVPMVGIPLFGDQHDNVARMKAKGAAVEVDLRRMTSEDLLNALKAVINNPFYKENAMKLSRIHHDQPVKPLDRAVFWVEFVMRHKGAKHLRPAFHDLTWFQQNSLDVIGFLLACVATVVFLVTKCCLFCYWKFGKPITLCEIMGKADMWLFRSYWDFEFPQPYLPNTEFVGGLHCKPAKPLPKEFEEFVQSSGKDGVVVFTLGSMIKNLSEEKSNMIASALAQIPQKVLWRYTGKKPETLGANTRLYKWIPQNDLLGHPKTRAFITHCGTNGIYEAIYHGVPMVGIPMFGDQHDNVVRMKAKGAAVEVDLQRMTSADLLHALKAVINNPSYKENAMKLSRIHHDQPVKPLDRAVFWVEFVMRHKGAKHLRPAFHDLTWYQRHSLDVIGFLLACVATVTFLVTKCCLFFCWKFGKTAKKKKRE</sequence>
<proteinExistence type="predicted"/>